<keyword evidence="4" id="KW-0732">Signal</keyword>
<keyword evidence="3 6" id="KW-0378">Hydrolase</keyword>
<evidence type="ECO:0000313" key="6">
    <source>
        <dbReference type="EMBL" id="RHN67812.1"/>
    </source>
</evidence>
<dbReference type="UniPathway" id="UPA00204"/>
<evidence type="ECO:0000256" key="3">
    <source>
        <dbReference type="RuleBase" id="RU368068"/>
    </source>
</evidence>
<dbReference type="Gramene" id="rna16048">
    <property type="protein sequence ID" value="RHN67812.1"/>
    <property type="gene ID" value="gene16048"/>
</dbReference>
<feature type="binding site" evidence="2">
    <location>
        <begin position="442"/>
        <end position="443"/>
    </location>
    <ligand>
        <name>L-glutamate</name>
        <dbReference type="ChEBI" id="CHEBI:29985"/>
    </ligand>
</feature>
<reference evidence="6" key="5">
    <citation type="journal article" date="2018" name="Nat. Plants">
        <title>Whole-genome landscape of Medicago truncatula symbiotic genes.</title>
        <authorList>
            <person name="Pecrix Y."/>
            <person name="Gamas P."/>
            <person name="Carrere S."/>
        </authorList>
    </citation>
    <scope>NUCLEOTIDE SEQUENCE</scope>
    <source>
        <tissue evidence="6">Leaves</tissue>
    </source>
</reference>
<feature type="binding site" evidence="2">
    <location>
        <position position="102"/>
    </location>
    <ligand>
        <name>L-glutamate</name>
        <dbReference type="ChEBI" id="CHEBI:29985"/>
    </ligand>
</feature>
<dbReference type="GO" id="GO:0005886">
    <property type="term" value="C:plasma membrane"/>
    <property type="evidence" value="ECO:0000318"/>
    <property type="project" value="GO_Central"/>
</dbReference>
<dbReference type="OrthoDB" id="2015213at2759"/>
<evidence type="ECO:0000313" key="7">
    <source>
        <dbReference type="EnsemblPlants" id="KEH34407"/>
    </source>
</evidence>
<proteinExistence type="predicted"/>
<reference evidence="5 8" key="1">
    <citation type="journal article" date="2011" name="Nature">
        <title>The Medicago genome provides insight into the evolution of rhizobial symbioses.</title>
        <authorList>
            <person name="Young N.D."/>
            <person name="Debelle F."/>
            <person name="Oldroyd G.E."/>
            <person name="Geurts R."/>
            <person name="Cannon S.B."/>
            <person name="Udvardi M.K."/>
            <person name="Benedito V.A."/>
            <person name="Mayer K.F."/>
            <person name="Gouzy J."/>
            <person name="Schoof H."/>
            <person name="Van de Peer Y."/>
            <person name="Proost S."/>
            <person name="Cook D.R."/>
            <person name="Meyers B.C."/>
            <person name="Spannagl M."/>
            <person name="Cheung F."/>
            <person name="De Mita S."/>
            <person name="Krishnakumar V."/>
            <person name="Gundlach H."/>
            <person name="Zhou S."/>
            <person name="Mudge J."/>
            <person name="Bharti A.K."/>
            <person name="Murray J.D."/>
            <person name="Naoumkina M.A."/>
            <person name="Rosen B."/>
            <person name="Silverstein K.A."/>
            <person name="Tang H."/>
            <person name="Rombauts S."/>
            <person name="Zhao P.X."/>
            <person name="Zhou P."/>
            <person name="Barbe V."/>
            <person name="Bardou P."/>
            <person name="Bechner M."/>
            <person name="Bellec A."/>
            <person name="Berger A."/>
            <person name="Berges H."/>
            <person name="Bidwell S."/>
            <person name="Bisseling T."/>
            <person name="Choisne N."/>
            <person name="Couloux A."/>
            <person name="Denny R."/>
            <person name="Deshpande S."/>
            <person name="Dai X."/>
            <person name="Doyle J.J."/>
            <person name="Dudez A.M."/>
            <person name="Farmer A.D."/>
            <person name="Fouteau S."/>
            <person name="Franken C."/>
            <person name="Gibelin C."/>
            <person name="Gish J."/>
            <person name="Goldstein S."/>
            <person name="Gonzalez A.J."/>
            <person name="Green P.J."/>
            <person name="Hallab A."/>
            <person name="Hartog M."/>
            <person name="Hua A."/>
            <person name="Humphray S.J."/>
            <person name="Jeong D.H."/>
            <person name="Jing Y."/>
            <person name="Jocker A."/>
            <person name="Kenton S.M."/>
            <person name="Kim D.J."/>
            <person name="Klee K."/>
            <person name="Lai H."/>
            <person name="Lang C."/>
            <person name="Lin S."/>
            <person name="Macmil S.L."/>
            <person name="Magdelenat G."/>
            <person name="Matthews L."/>
            <person name="McCorrison J."/>
            <person name="Monaghan E.L."/>
            <person name="Mun J.H."/>
            <person name="Najar F.Z."/>
            <person name="Nicholson C."/>
            <person name="Noirot C."/>
            <person name="O'Bleness M."/>
            <person name="Paule C.R."/>
            <person name="Poulain J."/>
            <person name="Prion F."/>
            <person name="Qin B."/>
            <person name="Qu C."/>
            <person name="Retzel E.F."/>
            <person name="Riddle C."/>
            <person name="Sallet E."/>
            <person name="Samain S."/>
            <person name="Samson N."/>
            <person name="Sanders I."/>
            <person name="Saurat O."/>
            <person name="Scarpelli C."/>
            <person name="Schiex T."/>
            <person name="Segurens B."/>
            <person name="Severin A.J."/>
            <person name="Sherrier D.J."/>
            <person name="Shi R."/>
            <person name="Sims S."/>
            <person name="Singer S.R."/>
            <person name="Sinharoy S."/>
            <person name="Sterck L."/>
            <person name="Viollet A."/>
            <person name="Wang B.B."/>
            <person name="Wang K."/>
            <person name="Wang M."/>
            <person name="Wang X."/>
            <person name="Warfsmann J."/>
            <person name="Weissenbach J."/>
            <person name="White D.D."/>
            <person name="White J.D."/>
            <person name="Wiley G.B."/>
            <person name="Wincker P."/>
            <person name="Xing Y."/>
            <person name="Yang L."/>
            <person name="Yao Z."/>
            <person name="Ying F."/>
            <person name="Zhai J."/>
            <person name="Zhou L."/>
            <person name="Zuber A."/>
            <person name="Denarie J."/>
            <person name="Dixon R.A."/>
            <person name="May G.D."/>
            <person name="Schwartz D.C."/>
            <person name="Rogers J."/>
            <person name="Quetier F."/>
            <person name="Town C.D."/>
            <person name="Roe B.A."/>
        </authorList>
    </citation>
    <scope>NUCLEOTIDE SEQUENCE [LARGE SCALE GENOMIC DNA]</scope>
    <source>
        <strain evidence="5">A17</strain>
        <strain evidence="7 8">cv. Jemalong A17</strain>
    </source>
</reference>
<keyword evidence="8" id="KW-1185">Reference proteome</keyword>
<dbReference type="EC" id="2.3.2.2" evidence="3"/>
<dbReference type="InterPro" id="IPR029055">
    <property type="entry name" value="Ntn_hydrolases_N"/>
</dbReference>
<accession>A0A072UXY0</accession>
<dbReference type="KEGG" id="mtr:25491006"/>
<dbReference type="PRINTS" id="PR01210">
    <property type="entry name" value="GGTRANSPTASE"/>
</dbReference>
<dbReference type="HOGENOM" id="CLU_014813_4_3_1"/>
<name>A0A072UXY0_MEDTR</name>
<evidence type="ECO:0000256" key="4">
    <source>
        <dbReference type="SAM" id="SignalP"/>
    </source>
</evidence>
<dbReference type="Gene3D" id="1.10.246.130">
    <property type="match status" value="1"/>
</dbReference>
<organism evidence="5 8">
    <name type="scientific">Medicago truncatula</name>
    <name type="common">Barrel medic</name>
    <name type="synonym">Medicago tribuloides</name>
    <dbReference type="NCBI Taxonomy" id="3880"/>
    <lineage>
        <taxon>Eukaryota</taxon>
        <taxon>Viridiplantae</taxon>
        <taxon>Streptophyta</taxon>
        <taxon>Embryophyta</taxon>
        <taxon>Tracheophyta</taxon>
        <taxon>Spermatophyta</taxon>
        <taxon>Magnoliopsida</taxon>
        <taxon>eudicotyledons</taxon>
        <taxon>Gunneridae</taxon>
        <taxon>Pentapetalae</taxon>
        <taxon>rosids</taxon>
        <taxon>fabids</taxon>
        <taxon>Fabales</taxon>
        <taxon>Fabaceae</taxon>
        <taxon>Papilionoideae</taxon>
        <taxon>50 kb inversion clade</taxon>
        <taxon>NPAAA clade</taxon>
        <taxon>Hologalegina</taxon>
        <taxon>IRL clade</taxon>
        <taxon>Trifolieae</taxon>
        <taxon>Medicago</taxon>
    </lineage>
</organism>
<dbReference type="GO" id="GO:0006751">
    <property type="term" value="P:glutathione catabolic process"/>
    <property type="evidence" value="ECO:0000318"/>
    <property type="project" value="GO_Central"/>
</dbReference>
<dbReference type="EMBL" id="CM001219">
    <property type="protein sequence ID" value="KEH34407.1"/>
    <property type="molecule type" value="Genomic_DNA"/>
</dbReference>
<dbReference type="FunFam" id="1.10.246.130:FF:000001">
    <property type="entry name" value="Gamma-glutamyltransferase 5 isoform 1"/>
    <property type="match status" value="1"/>
</dbReference>
<sequence>MYIKFMAAAVFAFIFFISTASINGQIKTNNEVIAHHGAVATDVRHCSKIGIDVIREGGHAVDAAVAAAFCLGVASPGSSGIGGGAFMLLRLANGVAKAFDMRETAPLRASKDMYGGNTTLKSTGCLAIAVPGELAGLHMAWEQHGKLPWERLVKPAEMIARNGFRVSKLLRHQMEQSETDIMNDKGLRSVFAPHGKLLKVGELFYNKKLGKTLRVISKYGPKAFYGGPIGLNLVKDVQKAKGILTVEDLKRYTVKPKEPISIDFLGLKLLSMPPPSGGPAMMLLLNILSKYKLPSDLSGALGVHRQIEAMKHVYAMRMNLGDPDFVNITRLISDMLSPKFGRALRRNINDNKTLSTNQYGGKWNQINDHGTTHLSIIDFEKNAVSLTCTINAFFGSKFLSPSTGIILNNEMDDFSMPMKNVSKNVPPPAPANFVAPGKRPLSSISPTIALKDGEVKAIVGASGGANIIPGTAEVLMNHFVKGMKPFSAVVAPRFYHQLIPNWVSYENWTTPYGDHFELPADIREFLRSRGHVLKPFAGGAISQFIVTNVSDHSGINKGIGKIVAISDPRKGGFPAGV</sequence>
<dbReference type="NCBIfam" id="TIGR00066">
    <property type="entry name" value="g_glut_trans"/>
    <property type="match status" value="1"/>
</dbReference>
<dbReference type="InterPro" id="IPR043138">
    <property type="entry name" value="GGT_lsub"/>
</dbReference>
<dbReference type="SUPFAM" id="SSF56235">
    <property type="entry name" value="N-terminal nucleophile aminohydrolases (Ntn hydrolases)"/>
    <property type="match status" value="1"/>
</dbReference>
<keyword evidence="3 6" id="KW-0808">Transferase</keyword>
<feature type="binding site" evidence="2">
    <location>
        <position position="464"/>
    </location>
    <ligand>
        <name>L-glutamate</name>
        <dbReference type="ChEBI" id="CHEBI:29985"/>
    </ligand>
</feature>
<feature type="signal peptide" evidence="4">
    <location>
        <begin position="1"/>
        <end position="24"/>
    </location>
</feature>
<dbReference type="EC" id="3.4.19.13" evidence="3"/>
<dbReference type="Gene3D" id="3.60.20.40">
    <property type="match status" value="1"/>
</dbReference>
<reference evidence="9" key="4">
    <citation type="journal article" date="2018" name="Nat. Plants">
        <title>Whole-genome landscape of Medicago truncatula symbiotic genes.</title>
        <authorList>
            <person name="Pecrix Y."/>
            <person name="Staton S.E."/>
            <person name="Sallet E."/>
            <person name="Lelandais-Briere C."/>
            <person name="Moreau S."/>
            <person name="Carrere S."/>
            <person name="Blein T."/>
            <person name="Jardinaud M.F."/>
            <person name="Latrasse D."/>
            <person name="Zouine M."/>
            <person name="Zahm M."/>
            <person name="Kreplak J."/>
            <person name="Mayjonade B."/>
            <person name="Satge C."/>
            <person name="Perez M."/>
            <person name="Cauet S."/>
            <person name="Marande W."/>
            <person name="Chantry-Darmon C."/>
            <person name="Lopez-Roques C."/>
            <person name="Bouchez O."/>
            <person name="Berard A."/>
            <person name="Debelle F."/>
            <person name="Munos S."/>
            <person name="Bendahmane A."/>
            <person name="Berges H."/>
            <person name="Niebel A."/>
            <person name="Buitink J."/>
            <person name="Frugier F."/>
            <person name="Benhamed M."/>
            <person name="Crespi M."/>
            <person name="Gouzy J."/>
            <person name="Gamas P."/>
        </authorList>
    </citation>
    <scope>NUCLEOTIDE SEQUENCE [LARGE SCALE GENOMIC DNA]</scope>
    <source>
        <strain evidence="9">cv. Jemalong A17</strain>
    </source>
</reference>
<dbReference type="EMBL" id="PSQE01000003">
    <property type="protein sequence ID" value="RHN67812.1"/>
    <property type="molecule type" value="Genomic_DNA"/>
</dbReference>
<dbReference type="STRING" id="3880.A0A072UXY0"/>
<evidence type="ECO:0000256" key="1">
    <source>
        <dbReference type="PIRSR" id="PIRSR600101-1"/>
    </source>
</evidence>
<dbReference type="Pfam" id="PF01019">
    <property type="entry name" value="G_glu_transpept"/>
    <property type="match status" value="1"/>
</dbReference>
<feature type="binding site" evidence="2">
    <location>
        <begin position="389"/>
        <end position="391"/>
    </location>
    <ligand>
        <name>L-glutamate</name>
        <dbReference type="ChEBI" id="CHEBI:29985"/>
    </ligand>
</feature>
<dbReference type="PANTHER" id="PTHR11686:SF34">
    <property type="entry name" value="GLUTATHIONE HYDROLASE 1-RELATED"/>
    <property type="match status" value="1"/>
</dbReference>
<dbReference type="Proteomes" id="UP000265566">
    <property type="component" value="Chromosome 3"/>
</dbReference>
<feature type="binding site" evidence="2">
    <location>
        <position position="413"/>
    </location>
    <ligand>
        <name>L-glutamate</name>
        <dbReference type="ChEBI" id="CHEBI:29985"/>
    </ligand>
</feature>
<comment type="function">
    <text evidence="3">Cleaves the gamma-glutamyl peptide bond of glutathione and glutathione conjugates.</text>
</comment>
<dbReference type="InterPro" id="IPR000101">
    <property type="entry name" value="GGT_peptidase"/>
</dbReference>
<evidence type="ECO:0000313" key="9">
    <source>
        <dbReference type="Proteomes" id="UP000265566"/>
    </source>
</evidence>
<dbReference type="Proteomes" id="UP000002051">
    <property type="component" value="Chromosome 3"/>
</dbReference>
<comment type="catalytic activity">
    <reaction evidence="3">
        <text>an N-terminal (5-L-glutamyl)-[peptide] + an alpha-amino acid = 5-L-glutamyl amino acid + an N-terminal L-alpha-aminoacyl-[peptide]</text>
        <dbReference type="Rhea" id="RHEA:23904"/>
        <dbReference type="Rhea" id="RHEA-COMP:9780"/>
        <dbReference type="Rhea" id="RHEA-COMP:9795"/>
        <dbReference type="ChEBI" id="CHEBI:77644"/>
        <dbReference type="ChEBI" id="CHEBI:78597"/>
        <dbReference type="ChEBI" id="CHEBI:78599"/>
        <dbReference type="ChEBI" id="CHEBI:78608"/>
        <dbReference type="EC" id="2.3.2.2"/>
    </reaction>
</comment>
<comment type="catalytic activity">
    <reaction evidence="3">
        <text>an S-substituted glutathione + H2O = an S-substituted L-cysteinylglycine + L-glutamate</text>
        <dbReference type="Rhea" id="RHEA:59468"/>
        <dbReference type="ChEBI" id="CHEBI:15377"/>
        <dbReference type="ChEBI" id="CHEBI:29985"/>
        <dbReference type="ChEBI" id="CHEBI:90779"/>
        <dbReference type="ChEBI" id="CHEBI:143103"/>
        <dbReference type="EC" id="3.4.19.13"/>
    </reaction>
</comment>
<keyword evidence="3 6" id="KW-0012">Acyltransferase</keyword>
<reference evidence="7" key="3">
    <citation type="submission" date="2015-04" db="UniProtKB">
        <authorList>
            <consortium name="EnsemblPlants"/>
        </authorList>
    </citation>
    <scope>IDENTIFICATION</scope>
    <source>
        <strain evidence="7">cv. Jemalong A17</strain>
    </source>
</reference>
<dbReference type="GO" id="GO:0036374">
    <property type="term" value="F:glutathione hydrolase activity"/>
    <property type="evidence" value="ECO:0000318"/>
    <property type="project" value="GO_Central"/>
</dbReference>
<evidence type="ECO:0000313" key="8">
    <source>
        <dbReference type="Proteomes" id="UP000002051"/>
    </source>
</evidence>
<dbReference type="EnsemblPlants" id="KEH34407">
    <property type="protein sequence ID" value="KEH34407"/>
    <property type="gene ID" value="MTR_3g466000"/>
</dbReference>
<dbReference type="PANTHER" id="PTHR11686">
    <property type="entry name" value="GAMMA GLUTAMYL TRANSPEPTIDASE"/>
    <property type="match status" value="1"/>
</dbReference>
<comment type="catalytic activity">
    <reaction evidence="3">
        <text>glutathione + H2O = L-cysteinylglycine + L-glutamate</text>
        <dbReference type="Rhea" id="RHEA:28807"/>
        <dbReference type="ChEBI" id="CHEBI:15377"/>
        <dbReference type="ChEBI" id="CHEBI:29985"/>
        <dbReference type="ChEBI" id="CHEBI:57925"/>
        <dbReference type="ChEBI" id="CHEBI:61694"/>
        <dbReference type="EC" id="3.4.19.13"/>
    </reaction>
</comment>
<dbReference type="InterPro" id="IPR043137">
    <property type="entry name" value="GGT_ssub_C"/>
</dbReference>
<comment type="pathway">
    <text evidence="3">Sulfur metabolism; glutathione metabolism.</text>
</comment>
<evidence type="ECO:0000313" key="5">
    <source>
        <dbReference type="EMBL" id="KEH34407.1"/>
    </source>
</evidence>
<dbReference type="AlphaFoldDB" id="A0A072UXY0"/>
<reference evidence="5 8" key="2">
    <citation type="journal article" date="2014" name="BMC Genomics">
        <title>An improved genome release (version Mt4.0) for the model legume Medicago truncatula.</title>
        <authorList>
            <person name="Tang H."/>
            <person name="Krishnakumar V."/>
            <person name="Bidwell S."/>
            <person name="Rosen B."/>
            <person name="Chan A."/>
            <person name="Zhou S."/>
            <person name="Gentzbittel L."/>
            <person name="Childs K.L."/>
            <person name="Yandell M."/>
            <person name="Gundlach H."/>
            <person name="Mayer K.F."/>
            <person name="Schwartz D.C."/>
            <person name="Town C.D."/>
        </authorList>
    </citation>
    <scope>GENOME REANNOTATION</scope>
    <source>
        <strain evidence="5">A17</strain>
        <strain evidence="7 8">cv. Jemalong A17</strain>
    </source>
</reference>
<feature type="chain" id="PRO_5014500114" description="Glutathione hydrolase" evidence="4">
    <location>
        <begin position="25"/>
        <end position="577"/>
    </location>
</feature>
<gene>
    <name evidence="7" type="primary">25491006</name>
    <name evidence="5" type="ordered locus">MTR_3g466000</name>
    <name evidence="6" type="ORF">MtrunA17_Chr3g0106781</name>
</gene>
<dbReference type="GO" id="GO:0103068">
    <property type="term" value="F:leukotriene C4 gamma-glutamyl transferase activity"/>
    <property type="evidence" value="ECO:0007669"/>
    <property type="project" value="UniProtKB-EC"/>
</dbReference>
<protein>
    <recommendedName>
        <fullName evidence="3">Glutathione hydrolase</fullName>
        <ecNumber evidence="3">2.3.2.2</ecNumber>
        <ecNumber evidence="3">3.4.19.13</ecNumber>
    </recommendedName>
    <alternativeName>
        <fullName evidence="3">Gamma-glutamyltransferase</fullName>
    </alternativeName>
    <alternativeName>
        <fullName evidence="3">Gamma-glutamyltranspeptidase</fullName>
    </alternativeName>
</protein>
<feature type="active site" description="Nucleophile" evidence="1">
    <location>
        <position position="371"/>
    </location>
</feature>
<evidence type="ECO:0000256" key="2">
    <source>
        <dbReference type="PIRSR" id="PIRSR600101-2"/>
    </source>
</evidence>